<dbReference type="FunFam" id="3.30.450.20:FF:000019">
    <property type="entry name" value="Aryl hydrocarbon receptor 1"/>
    <property type="match status" value="1"/>
</dbReference>
<feature type="region of interest" description="Disordered" evidence="7">
    <location>
        <begin position="515"/>
        <end position="569"/>
    </location>
</feature>
<dbReference type="eggNOG" id="KOG3560">
    <property type="taxonomic scope" value="Eukaryota"/>
</dbReference>
<evidence type="ECO:0000256" key="3">
    <source>
        <dbReference type="ARBA" id="ARBA00023125"/>
    </source>
</evidence>
<dbReference type="PANTHER" id="PTHR10649:SF17">
    <property type="entry name" value="ARYL HYDROCARBON RECEPTOR 2"/>
    <property type="match status" value="1"/>
</dbReference>
<comment type="subcellular location">
    <subcellularLocation>
        <location evidence="1">Nucleus</location>
    </subcellularLocation>
</comment>
<protein>
    <recommendedName>
        <fullName evidence="8">PAS domain-containing protein</fullName>
    </recommendedName>
</protein>
<keyword evidence="2" id="KW-0805">Transcription regulation</keyword>
<dbReference type="InterPro" id="IPR000014">
    <property type="entry name" value="PAS"/>
</dbReference>
<feature type="compositionally biased region" description="Polar residues" evidence="7">
    <location>
        <begin position="800"/>
        <end position="816"/>
    </location>
</feature>
<reference evidence="9" key="3">
    <citation type="submission" date="2025-09" db="UniProtKB">
        <authorList>
            <consortium name="Ensembl"/>
        </authorList>
    </citation>
    <scope>IDENTIFICATION</scope>
</reference>
<feature type="compositionally biased region" description="Polar residues" evidence="7">
    <location>
        <begin position="530"/>
        <end position="539"/>
    </location>
</feature>
<evidence type="ECO:0000313" key="9">
    <source>
        <dbReference type="Ensembl" id="ENSLACP00000002772.1"/>
    </source>
</evidence>
<evidence type="ECO:0000256" key="7">
    <source>
        <dbReference type="SAM" id="MobiDB-lite"/>
    </source>
</evidence>
<dbReference type="PANTHER" id="PTHR10649">
    <property type="entry name" value="ARYL HYDROCARBON RECEPTOR"/>
    <property type="match status" value="1"/>
</dbReference>
<dbReference type="GO" id="GO:0034751">
    <property type="term" value="C:aryl hydrocarbon receptor complex"/>
    <property type="evidence" value="ECO:0007669"/>
    <property type="project" value="TreeGrafter"/>
</dbReference>
<evidence type="ECO:0000256" key="4">
    <source>
        <dbReference type="ARBA" id="ARBA00023159"/>
    </source>
</evidence>
<feature type="compositionally biased region" description="Polar residues" evidence="7">
    <location>
        <begin position="551"/>
        <end position="561"/>
    </location>
</feature>
<dbReference type="InterPro" id="IPR039091">
    <property type="entry name" value="AHR/AHRR"/>
</dbReference>
<keyword evidence="10" id="KW-1185">Reference proteome</keyword>
<dbReference type="InterPro" id="IPR013767">
    <property type="entry name" value="PAS_fold"/>
</dbReference>
<dbReference type="Gene3D" id="3.30.450.20">
    <property type="entry name" value="PAS domain"/>
    <property type="match status" value="2"/>
</dbReference>
<dbReference type="GO" id="GO:0006805">
    <property type="term" value="P:xenobiotic metabolic process"/>
    <property type="evidence" value="ECO:0007669"/>
    <property type="project" value="InterPro"/>
</dbReference>
<reference evidence="9" key="2">
    <citation type="submission" date="2025-08" db="UniProtKB">
        <authorList>
            <consortium name="Ensembl"/>
        </authorList>
    </citation>
    <scope>IDENTIFICATION</scope>
</reference>
<feature type="domain" description="PAS" evidence="8">
    <location>
        <begin position="1"/>
        <end position="61"/>
    </location>
</feature>
<name>H2ZZF1_LATCH</name>
<dbReference type="SMART" id="SM00091">
    <property type="entry name" value="PAS"/>
    <property type="match status" value="2"/>
</dbReference>
<feature type="compositionally biased region" description="Polar residues" evidence="7">
    <location>
        <begin position="701"/>
        <end position="733"/>
    </location>
</feature>
<evidence type="ECO:0000256" key="6">
    <source>
        <dbReference type="ARBA" id="ARBA00023242"/>
    </source>
</evidence>
<evidence type="ECO:0000256" key="5">
    <source>
        <dbReference type="ARBA" id="ARBA00023163"/>
    </source>
</evidence>
<feature type="region of interest" description="Disordered" evidence="7">
    <location>
        <begin position="693"/>
        <end position="772"/>
    </location>
</feature>
<feature type="region of interest" description="Disordered" evidence="7">
    <location>
        <begin position="795"/>
        <end position="837"/>
    </location>
</feature>
<dbReference type="GO" id="GO:0005634">
    <property type="term" value="C:nucleus"/>
    <property type="evidence" value="ECO:0007669"/>
    <property type="project" value="UniProtKB-SubCell"/>
</dbReference>
<dbReference type="PROSITE" id="PS50112">
    <property type="entry name" value="PAS"/>
    <property type="match status" value="1"/>
</dbReference>
<dbReference type="SUPFAM" id="SSF55785">
    <property type="entry name" value="PYP-like sensor domain (PAS domain)"/>
    <property type="match status" value="2"/>
</dbReference>
<dbReference type="Pfam" id="PF08447">
    <property type="entry name" value="PAS_3"/>
    <property type="match status" value="1"/>
</dbReference>
<dbReference type="CDD" id="cd00130">
    <property type="entry name" value="PAS"/>
    <property type="match status" value="2"/>
</dbReference>
<dbReference type="InParanoid" id="H2ZZF1"/>
<reference evidence="10" key="1">
    <citation type="submission" date="2011-08" db="EMBL/GenBank/DDBJ databases">
        <title>The draft genome of Latimeria chalumnae.</title>
        <authorList>
            <person name="Di Palma F."/>
            <person name="Alfoldi J."/>
            <person name="Johnson J."/>
            <person name="Berlin A."/>
            <person name="Gnerre S."/>
            <person name="Jaffe D."/>
            <person name="MacCallum I."/>
            <person name="Young S."/>
            <person name="Walker B.J."/>
            <person name="Lander E."/>
            <person name="Lindblad-Toh K."/>
        </authorList>
    </citation>
    <scope>NUCLEOTIDE SEQUENCE [LARGE SCALE GENOMIC DNA]</scope>
    <source>
        <strain evidence="10">Wild caught</strain>
    </source>
</reference>
<dbReference type="GeneTree" id="ENSGT00940000154486"/>
<dbReference type="Bgee" id="ENSLACG00000002478">
    <property type="expression patterns" value="Expressed in pectoral fin"/>
</dbReference>
<keyword evidence="3" id="KW-0238">DNA-binding</keyword>
<proteinExistence type="predicted"/>
<evidence type="ECO:0000313" key="10">
    <source>
        <dbReference type="Proteomes" id="UP000008672"/>
    </source>
</evidence>
<dbReference type="Pfam" id="PF00989">
    <property type="entry name" value="PAS"/>
    <property type="match status" value="1"/>
</dbReference>
<dbReference type="GO" id="GO:0000976">
    <property type="term" value="F:transcription cis-regulatory region binding"/>
    <property type="evidence" value="ECO:0007669"/>
    <property type="project" value="TreeGrafter"/>
</dbReference>
<dbReference type="AlphaFoldDB" id="H2ZZF1"/>
<dbReference type="Proteomes" id="UP000008672">
    <property type="component" value="Unassembled WGS sequence"/>
</dbReference>
<evidence type="ECO:0000256" key="1">
    <source>
        <dbReference type="ARBA" id="ARBA00004123"/>
    </source>
</evidence>
<dbReference type="Ensembl" id="ENSLACT00000002794.1">
    <property type="protein sequence ID" value="ENSLACP00000002772.1"/>
    <property type="gene ID" value="ENSLACG00000002478.1"/>
</dbReference>
<keyword evidence="5" id="KW-0804">Transcription</keyword>
<dbReference type="STRING" id="7897.ENSLACP00000002772"/>
<dbReference type="FunFam" id="3.30.450.20:FF:000035">
    <property type="entry name" value="Aryl hydrocarbon receptor"/>
    <property type="match status" value="1"/>
</dbReference>
<evidence type="ECO:0000259" key="8">
    <source>
        <dbReference type="PROSITE" id="PS50112"/>
    </source>
</evidence>
<organism evidence="9 10">
    <name type="scientific">Latimeria chalumnae</name>
    <name type="common">Coelacanth</name>
    <dbReference type="NCBI Taxonomy" id="7897"/>
    <lineage>
        <taxon>Eukaryota</taxon>
        <taxon>Metazoa</taxon>
        <taxon>Chordata</taxon>
        <taxon>Craniata</taxon>
        <taxon>Vertebrata</taxon>
        <taxon>Euteleostomi</taxon>
        <taxon>Coelacanthiformes</taxon>
        <taxon>Coelacanthidae</taxon>
        <taxon>Latimeria</taxon>
    </lineage>
</organism>
<feature type="compositionally biased region" description="Low complexity" evidence="7">
    <location>
        <begin position="822"/>
        <end position="836"/>
    </location>
</feature>
<keyword evidence="4" id="KW-0010">Activator</keyword>
<keyword evidence="6" id="KW-0539">Nucleus</keyword>
<accession>H2ZZF1</accession>
<feature type="compositionally biased region" description="Polar residues" evidence="7">
    <location>
        <begin position="755"/>
        <end position="766"/>
    </location>
</feature>
<dbReference type="EMBL" id="AFYH01201933">
    <property type="status" value="NOT_ANNOTATED_CDS"/>
    <property type="molecule type" value="Genomic_DNA"/>
</dbReference>
<sequence length="1038" mass="114913">ALNGFVLVVTAEGYVFYASPTIQDYLGFHQSDVIHQSVFDLIHADDRAMFRCQMHWALDPSESNQGVAGMQGELFSPANHNFVSYDPQQLPPENSSFLERNFVCRFRCLLDNSSGFLALNFQGRLKFLHGQNKRSEDGAPVPPQLALFAIATPLQPPSILEIRTKTFIFQTKHKLDFTPMACDARAKVLLGYTETELCMRGTGYQFIHAADMMYCAENHVRMIKTGESGMTVFRLLTKETGWMWVQANARLVYKNGRPDCIIARQRALTNEEGEENLRKRALQLPFNFTTGEGVLYENSLSVLDILDPFQTKPQNIRNKKEQLKDQKLVDPNSILGALIKQDELVYVSHADTEPQYSINPVMDDAGMVSIPEDSWQSADVEMSSIKQEKDPITAILDSLLETSSNELDICQTLKNLEVEDLELQQWEETLLKMDIDPELSLDLNSILNNDVFSYIEDVLYKKDNGKDNKFEQVNMMSLSNGSAESCQQTAFSLSQPGPLEVSLQKTYLAGPPNAVGRSPQIATPDGFQDFMQSSSQNQLGPALQNPLGSPPQKQMHPSSKAQMAPGQMHHFKRKRQNFVGHNYCPQSKLANPNQMPFVPPQPGDAPGAFVSSGPCESMGLNPREQVHFVQVQPGPSPQKVTDTNSLTTTYLGTQNSVCISSANSLELSPQTQIGLSKGPLGVSSDTLWGSSAQNHIDFGPQNPTGFDFQNSGPISSTAHLGPNQQSPLNSGQVESLPLNQWAPPVHSTGYAEQVPPQQSSTMQMSPLQDLQQELQQSLIQQPNQARVNQRSCDYSHDIHTNQPLSRSGFRNPNQHQKPCRFQNQQQTPQQQQQEVQTSLLPHVSYKSAQAQPNLLPVTAHMEHNRLQFSPDFGAQKQTPDPISMGHLAVPSIFTNGCAFFSCEYQNSVPPYVNGIPLAESSPAGSLSPCQKMKPSTNQSPLHASCCYQNGTDNVGMSSSAMPCAEAGLNPPSCQFQSHFPPVSLTENRLSRQQLPANNTQFKEGQPNEENYSLGFNASLLSGTMYLPNTVGQANYCDF</sequence>
<dbReference type="GO" id="GO:0004879">
    <property type="term" value="F:nuclear receptor activity"/>
    <property type="evidence" value="ECO:0007669"/>
    <property type="project" value="TreeGrafter"/>
</dbReference>
<evidence type="ECO:0000256" key="2">
    <source>
        <dbReference type="ARBA" id="ARBA00023015"/>
    </source>
</evidence>
<dbReference type="InterPro" id="IPR013655">
    <property type="entry name" value="PAS_fold_3"/>
</dbReference>
<dbReference type="EMBL" id="AFYH01201934">
    <property type="status" value="NOT_ANNOTATED_CDS"/>
    <property type="molecule type" value="Genomic_DNA"/>
</dbReference>
<dbReference type="InterPro" id="IPR035965">
    <property type="entry name" value="PAS-like_dom_sf"/>
</dbReference>
<gene>
    <name evidence="9" type="primary">LOC102367273</name>
</gene>